<accession>A0A8E4DVJ0</accession>
<evidence type="ECO:0000259" key="1">
    <source>
        <dbReference type="Pfam" id="PF12770"/>
    </source>
</evidence>
<dbReference type="AlphaFoldDB" id="A0A8E4DVJ0"/>
<reference evidence="2 4" key="1">
    <citation type="submission" date="2020-07" db="EMBL/GenBank/DDBJ databases">
        <authorList>
            <person name="Teixeira M."/>
        </authorList>
    </citation>
    <scope>NUCLEOTIDE SEQUENCE</scope>
    <source>
        <strain evidence="3">1</strain>
        <strain evidence="2">Xanthomonas sp. CPBF 367</strain>
    </source>
</reference>
<dbReference type="RefSeq" id="WP_119132306.1">
    <property type="nucleotide sequence ID" value="NZ_LR861803.1"/>
</dbReference>
<dbReference type="Pfam" id="PF12770">
    <property type="entry name" value="CHAT"/>
    <property type="match status" value="1"/>
</dbReference>
<evidence type="ECO:0000313" key="2">
    <source>
        <dbReference type="EMBL" id="CAD0322123.1"/>
    </source>
</evidence>
<sequence>MNGFDPVRLFAEGVLSALVVGAKTEEVIGRTGAFGFLNFADPAGQRAFNRVAILAPPIQAWAKSDPELVDLVVDGHRELCGKYPGMAKDPGLAAHVEVVRCQDLTSMALLACLSELTGKLVLIPLAHLYKDADAVVPPDMGRVSALTKEDEWVPHLSSWLTKAVEAISGQPCLMVVSVSEDAPVKSVNKDAIDEIPDLLVAFWGNDKDAQQMTWVAERYTRWSGLAGTGCVDQAIAEIDASELDDQVKRQLRIQALHRAKESLRMAAELRELATGPALPPEFSLCFGSFAQECGEYEIAKAWLAVGVDGAVSEAHLASALGSAVALQDAQLELRIYRRLASLYQQTRYLDVYRERLLLRLSAQVNPGVAREVVAHVDLSEQQRKVADFLNDEGAGDKDRLNALLQDVTEEQRDFALLCLGHRAQALQDPRAAIDCTLGIDQKGPYARQTSWLVVAALRELLLKEAQQDEDGVFFDLPVARLRHYVAHHPEEPALREAFCGLFGVEASGRRGLPVLVAQAVHLSRQELGNVAPMELERPAATPAELEAFLERCFEWMESLGAIDLSKAVLPGHVLKGDAAPLLEALAKMVTVLIDEGQDEDLEAAYRFAMVGSMLARQVQETTLDLDVLRLVASRFSISGKVQRSRDMAEHILEISQNSDVRKRIAWNAYADIYQRSRHPIDALVGLSCAFNLDCDVGPRERWWEIYTLFRVVRDLGLIDFARQLLVPLQTLQVHVDDNASGQARIRAFELGLGLVDPQGRDTASYEQLVADAVDHYRLVQDLDDELLPSAALLGQAIGQCEILGGRVGAEALAALEEAIAGLDDNAKEYVRLISTARPSIDDAIRLSCRVEGARYGDDVPADLLAAEIVARRVLSTKADQLTPSDAAAAIELLADRELDPVDGARLEDAAWPLAFMEQISAPGSAALMMALDRDDALVAVLQDQGRTSLVKREAEKSSFGDVLDDWSARYPWRYGMIDPQDGNNEFFMSMGPLSTPIPQSRRLIVVAEPKLLQVPLNLVPDGDQFLGQSCAIGFIPSLTWLKASRSKPRLKGAKRLAWISDPGDQVDNSALSAVLVRTSNAFEDHGFEVNTDGSVPETLTEASIAVVAAHGSVGADGRFLHRVSDEGTLTLTPRNLSRALAGTELVILFVCSGGRVDRHPHANTAVGLPKQLLVAGSRVVIASPWPISPIFTGRWLEAFMAGWEDGLTAMDATHLANKRVEAQFGIVPQYALAMTTYGDVLMTK</sequence>
<proteinExistence type="predicted"/>
<protein>
    <submittedName>
        <fullName evidence="2">CHAT domain-containing protein</fullName>
    </submittedName>
</protein>
<feature type="domain" description="CHAT" evidence="1">
    <location>
        <begin position="990"/>
        <end position="1218"/>
    </location>
</feature>
<dbReference type="KEGG" id="xeu:XSP_001547"/>
<name>A0A8E4DVJ0_9XANT</name>
<evidence type="ECO:0000313" key="4">
    <source>
        <dbReference type="Proteomes" id="UP000515493"/>
    </source>
</evidence>
<dbReference type="EMBL" id="LR824641">
    <property type="protein sequence ID" value="CAD0322123.1"/>
    <property type="molecule type" value="Genomic_DNA"/>
</dbReference>
<dbReference type="EMBL" id="LR861803">
    <property type="protein sequence ID" value="CAD1790200.1"/>
    <property type="molecule type" value="Genomic_DNA"/>
</dbReference>
<dbReference type="InterPro" id="IPR024983">
    <property type="entry name" value="CHAT_dom"/>
</dbReference>
<organism evidence="2">
    <name type="scientific">Xanthomonas euroxanthea</name>
    <dbReference type="NCBI Taxonomy" id="2259622"/>
    <lineage>
        <taxon>Bacteria</taxon>
        <taxon>Pseudomonadati</taxon>
        <taxon>Pseudomonadota</taxon>
        <taxon>Gammaproteobacteria</taxon>
        <taxon>Lysobacterales</taxon>
        <taxon>Lysobacteraceae</taxon>
        <taxon>Xanthomonas</taxon>
    </lineage>
</organism>
<dbReference type="GeneID" id="79388874"/>
<evidence type="ECO:0000313" key="3">
    <source>
        <dbReference type="EMBL" id="CAD1790200.1"/>
    </source>
</evidence>
<dbReference type="Proteomes" id="UP000515493">
    <property type="component" value="Chromosome"/>
</dbReference>
<gene>
    <name evidence="2" type="ORF">XSP_001547</name>
</gene>